<comment type="caution">
    <text evidence="9">The sequence shown here is derived from an EMBL/GenBank/DDBJ whole genome shotgun (WGS) entry which is preliminary data.</text>
</comment>
<reference evidence="9 10" key="1">
    <citation type="submission" date="2018-07" db="EMBL/GenBank/DDBJ databases">
        <title>Draft genome sequence of Ancylomarina sp. M1P.</title>
        <authorList>
            <person name="Yadav S."/>
            <person name="Villanueva L."/>
            <person name="Damste J.S.S."/>
        </authorList>
    </citation>
    <scope>NUCLEOTIDE SEQUENCE [LARGE SCALE GENOMIC DNA]</scope>
    <source>
        <strain evidence="9 10">M1P</strain>
    </source>
</reference>
<feature type="binding site" evidence="5">
    <location>
        <position position="179"/>
    </location>
    <ligand>
        <name>Zn(2+)</name>
        <dbReference type="ChEBI" id="CHEBI:29105"/>
    </ligand>
</feature>
<sequence length="325" mass="37048">MHIYPIKFSPIPKETIWGGNKLNSILSKDFSDGIKIGESWEISGVKNDISLVANGNLKGESLNNLILNFGPRLLGEKVFKQFGREFPLLIKFIDANDTLSIQVHPDDELAKKRHNSYGKTEMWYVLEAEKEASLIVGFNQKVDQKLYQQKLNEGQLEEILNSEPVESGSCFFIPAGRVHAIGKGILLAEIQQTSDITYRMYDWNRVDKLGQARELHTDLALDAIDYTFDNQYATEYPSDNNKSTNLATSNYFTTNRLVFDQKIKRDYSLLDSFVIYICLEGEFEICYENNESIKVTKGESILIPAELKELVLETSDKTICLEVYI</sequence>
<name>A0A425XXL6_9BACT</name>
<dbReference type="PIRSF" id="PIRSF036894">
    <property type="entry name" value="PMI_Firm_short"/>
    <property type="match status" value="1"/>
</dbReference>
<dbReference type="EMBL" id="QQWG01000020">
    <property type="protein sequence ID" value="RRG19410.1"/>
    <property type="molecule type" value="Genomic_DNA"/>
</dbReference>
<protein>
    <recommendedName>
        <fullName evidence="3">Phosphohexomutase</fullName>
    </recommendedName>
    <alternativeName>
        <fullName evidence="4">Phosphomannose isomerase</fullName>
    </alternativeName>
</protein>
<evidence type="ECO:0000256" key="4">
    <source>
        <dbReference type="ARBA" id="ARBA00030762"/>
    </source>
</evidence>
<dbReference type="GO" id="GO:0008270">
    <property type="term" value="F:zinc ion binding"/>
    <property type="evidence" value="ECO:0007669"/>
    <property type="project" value="InterPro"/>
</dbReference>
<evidence type="ECO:0000256" key="5">
    <source>
        <dbReference type="PIRSR" id="PIRSR036894-1"/>
    </source>
</evidence>
<dbReference type="PANTHER" id="PTHR42742:SF3">
    <property type="entry name" value="FRUCTOKINASE"/>
    <property type="match status" value="1"/>
</dbReference>
<dbReference type="Pfam" id="PF21621">
    <property type="entry name" value="MPI_cupin_dom"/>
    <property type="match status" value="1"/>
</dbReference>
<dbReference type="InterPro" id="IPR014710">
    <property type="entry name" value="RmlC-like_jellyroll"/>
</dbReference>
<evidence type="ECO:0000256" key="6">
    <source>
        <dbReference type="PIRSR" id="PIRSR036894-2"/>
    </source>
</evidence>
<evidence type="ECO:0000256" key="2">
    <source>
        <dbReference type="ARBA" id="ARBA00022833"/>
    </source>
</evidence>
<keyword evidence="9" id="KW-0413">Isomerase</keyword>
<keyword evidence="10" id="KW-1185">Reference proteome</keyword>
<dbReference type="InterPro" id="IPR014628">
    <property type="entry name" value="Man6P_isomerase_Firm_short"/>
</dbReference>
<accession>A0A425XXL6</accession>
<evidence type="ECO:0000313" key="9">
    <source>
        <dbReference type="EMBL" id="RRG19410.1"/>
    </source>
</evidence>
<feature type="binding site" evidence="5">
    <location>
        <position position="104"/>
    </location>
    <ligand>
        <name>Zn(2+)</name>
        <dbReference type="ChEBI" id="CHEBI:29105"/>
    </ligand>
</feature>
<evidence type="ECO:0000256" key="3">
    <source>
        <dbReference type="ARBA" id="ARBA00029741"/>
    </source>
</evidence>
<keyword evidence="1 5" id="KW-0479">Metal-binding</keyword>
<gene>
    <name evidence="9" type="ORF">DWB61_15290</name>
</gene>
<proteinExistence type="predicted"/>
<organism evidence="9 10">
    <name type="scientific">Ancylomarina euxinus</name>
    <dbReference type="NCBI Taxonomy" id="2283627"/>
    <lineage>
        <taxon>Bacteria</taxon>
        <taxon>Pseudomonadati</taxon>
        <taxon>Bacteroidota</taxon>
        <taxon>Bacteroidia</taxon>
        <taxon>Marinilabiliales</taxon>
        <taxon>Marinifilaceae</taxon>
        <taxon>Ancylomarina</taxon>
    </lineage>
</organism>
<dbReference type="AlphaFoldDB" id="A0A425XXL6"/>
<dbReference type="Pfam" id="PF20511">
    <property type="entry name" value="PMI_typeI_cat"/>
    <property type="match status" value="1"/>
</dbReference>
<dbReference type="InterPro" id="IPR049071">
    <property type="entry name" value="MPI_cupin_dom"/>
</dbReference>
<feature type="domain" description="Phosphomannose isomerase type I catalytic" evidence="7">
    <location>
        <begin position="13"/>
        <end position="116"/>
    </location>
</feature>
<evidence type="ECO:0000313" key="10">
    <source>
        <dbReference type="Proteomes" id="UP000285794"/>
    </source>
</evidence>
<evidence type="ECO:0000259" key="7">
    <source>
        <dbReference type="Pfam" id="PF20511"/>
    </source>
</evidence>
<keyword evidence="2 5" id="KW-0862">Zinc</keyword>
<dbReference type="PANTHER" id="PTHR42742">
    <property type="entry name" value="TRANSCRIPTIONAL REPRESSOR MPRA"/>
    <property type="match status" value="1"/>
</dbReference>
<dbReference type="OrthoDB" id="9808275at2"/>
<dbReference type="InterPro" id="IPR011051">
    <property type="entry name" value="RmlC_Cupin_sf"/>
</dbReference>
<dbReference type="InterPro" id="IPR046457">
    <property type="entry name" value="PMI_typeI_cat"/>
</dbReference>
<feature type="active site" evidence="6">
    <location>
        <position position="199"/>
    </location>
</feature>
<feature type="domain" description="Mannose-6-phosphate isomerase cupin" evidence="8">
    <location>
        <begin position="244"/>
        <end position="318"/>
    </location>
</feature>
<dbReference type="Gene3D" id="2.60.120.10">
    <property type="entry name" value="Jelly Rolls"/>
    <property type="match status" value="2"/>
</dbReference>
<dbReference type="Proteomes" id="UP000285794">
    <property type="component" value="Unassembled WGS sequence"/>
</dbReference>
<comment type="cofactor">
    <cofactor evidence="5">
        <name>Zn(2+)</name>
        <dbReference type="ChEBI" id="CHEBI:29105"/>
    </cofactor>
    <text evidence="5">Binds 1 zinc ion per subunit.</text>
</comment>
<evidence type="ECO:0000259" key="8">
    <source>
        <dbReference type="Pfam" id="PF21621"/>
    </source>
</evidence>
<dbReference type="GO" id="GO:0005975">
    <property type="term" value="P:carbohydrate metabolic process"/>
    <property type="evidence" value="ECO:0007669"/>
    <property type="project" value="InterPro"/>
</dbReference>
<dbReference type="CDD" id="cd07010">
    <property type="entry name" value="cupin_PMI_type_I_N_bac"/>
    <property type="match status" value="1"/>
</dbReference>
<dbReference type="GO" id="GO:0004476">
    <property type="term" value="F:mannose-6-phosphate isomerase activity"/>
    <property type="evidence" value="ECO:0007669"/>
    <property type="project" value="InterPro"/>
</dbReference>
<dbReference type="InterPro" id="IPR051804">
    <property type="entry name" value="Carb_Metab_Reg_Kinase/Isom"/>
</dbReference>
<dbReference type="RefSeq" id="WP_125031756.1">
    <property type="nucleotide sequence ID" value="NZ_JAPXVP010000005.1"/>
</dbReference>
<dbReference type="SUPFAM" id="SSF51182">
    <property type="entry name" value="RmlC-like cupins"/>
    <property type="match status" value="1"/>
</dbReference>
<evidence type="ECO:0000256" key="1">
    <source>
        <dbReference type="ARBA" id="ARBA00022723"/>
    </source>
</evidence>
<feature type="binding site" evidence="5">
    <location>
        <position position="121"/>
    </location>
    <ligand>
        <name>Zn(2+)</name>
        <dbReference type="ChEBI" id="CHEBI:29105"/>
    </ligand>
</feature>